<dbReference type="KEGG" id="mars:A8C75_08895"/>
<reference evidence="1 2" key="2">
    <citation type="journal article" date="2018" name="Int. J. Syst. Evol. Microbiol.">
        <title>Marinobacterium aestuarii sp. nov., a benzene-degrading marine bacterium isolated from estuary sediment.</title>
        <authorList>
            <person name="Bae S.S."/>
            <person name="Jung J."/>
            <person name="Chung D."/>
            <person name="Baek K."/>
        </authorList>
    </citation>
    <scope>NUCLEOTIDE SEQUENCE [LARGE SCALE GENOMIC DNA]</scope>
    <source>
        <strain evidence="1 2">ST58-10</strain>
    </source>
</reference>
<dbReference type="AlphaFoldDB" id="A0A1A9EY60"/>
<protein>
    <submittedName>
        <fullName evidence="1">Uncharacterized protein</fullName>
    </submittedName>
</protein>
<sequence length="74" mass="7810">MEIVIVGIDCATAAKKVGLAKSVLVDGQLRLEAVEQDHTGMDIAARITQWISATGPTLIAMDKASTSQATTLFH</sequence>
<reference evidence="2" key="1">
    <citation type="submission" date="2016-05" db="EMBL/GenBank/DDBJ databases">
        <authorList>
            <person name="Baek K."/>
            <person name="Yang S.-J."/>
        </authorList>
    </citation>
    <scope>NUCLEOTIDE SEQUENCE [LARGE SCALE GENOMIC DNA]</scope>
    <source>
        <strain evidence="2">ST58-10</strain>
    </source>
</reference>
<accession>A0A1A9EY60</accession>
<evidence type="ECO:0000313" key="2">
    <source>
        <dbReference type="Proteomes" id="UP000078070"/>
    </source>
</evidence>
<organism evidence="1 2">
    <name type="scientific">Marinobacterium aestuarii</name>
    <dbReference type="NCBI Taxonomy" id="1821621"/>
    <lineage>
        <taxon>Bacteria</taxon>
        <taxon>Pseudomonadati</taxon>
        <taxon>Pseudomonadota</taxon>
        <taxon>Gammaproteobacteria</taxon>
        <taxon>Oceanospirillales</taxon>
        <taxon>Oceanospirillaceae</taxon>
        <taxon>Marinobacterium</taxon>
    </lineage>
</organism>
<dbReference type="OrthoDB" id="4870479at2"/>
<keyword evidence="2" id="KW-1185">Reference proteome</keyword>
<proteinExistence type="predicted"/>
<name>A0A1A9EY60_9GAMM</name>
<dbReference type="Proteomes" id="UP000078070">
    <property type="component" value="Chromosome"/>
</dbReference>
<dbReference type="EMBL" id="CP015839">
    <property type="protein sequence ID" value="ANG62588.1"/>
    <property type="molecule type" value="Genomic_DNA"/>
</dbReference>
<gene>
    <name evidence="1" type="ORF">A8C75_08895</name>
</gene>
<dbReference type="RefSeq" id="WP_067380920.1">
    <property type="nucleotide sequence ID" value="NZ_CP015839.1"/>
</dbReference>
<evidence type="ECO:0000313" key="1">
    <source>
        <dbReference type="EMBL" id="ANG62588.1"/>
    </source>
</evidence>